<evidence type="ECO:0000256" key="6">
    <source>
        <dbReference type="SAM" id="MobiDB-lite"/>
    </source>
</evidence>
<dbReference type="GO" id="GO:0000976">
    <property type="term" value="F:transcription cis-regulatory region binding"/>
    <property type="evidence" value="ECO:0007669"/>
    <property type="project" value="TreeGrafter"/>
</dbReference>
<evidence type="ECO:0000313" key="8">
    <source>
        <dbReference type="EMBL" id="KAK7306843.1"/>
    </source>
</evidence>
<keyword evidence="4 5" id="KW-0539">Nucleus</keyword>
<dbReference type="AlphaFoldDB" id="A0AAN9PRD2"/>
<dbReference type="InterPro" id="IPR045084">
    <property type="entry name" value="AIB/MYC-like"/>
</dbReference>
<feature type="domain" description="BHLH" evidence="7">
    <location>
        <begin position="257"/>
        <end position="306"/>
    </location>
</feature>
<keyword evidence="9" id="KW-1185">Reference proteome</keyword>
<dbReference type="PANTHER" id="PTHR11514:SF115">
    <property type="entry name" value="TRANSCRIPTION FACTOR"/>
    <property type="match status" value="1"/>
</dbReference>
<reference evidence="8 9" key="1">
    <citation type="submission" date="2024-01" db="EMBL/GenBank/DDBJ databases">
        <title>The genomes of 5 underutilized Papilionoideae crops provide insights into root nodulation and disease resistanc.</title>
        <authorList>
            <person name="Jiang F."/>
        </authorList>
    </citation>
    <scope>NUCLEOTIDE SEQUENCE [LARGE SCALE GENOMIC DNA]</scope>
    <source>
        <strain evidence="8">LVBAO_FW01</strain>
        <tissue evidence="8">Leaves</tissue>
    </source>
</reference>
<evidence type="ECO:0000313" key="9">
    <source>
        <dbReference type="Proteomes" id="UP001367508"/>
    </source>
</evidence>
<dbReference type="InterPro" id="IPR036638">
    <property type="entry name" value="HLH_DNA-bd_sf"/>
</dbReference>
<feature type="region of interest" description="Disordered" evidence="6">
    <location>
        <begin position="318"/>
        <end position="347"/>
    </location>
</feature>
<dbReference type="InterPro" id="IPR025610">
    <property type="entry name" value="MYC/MYB_N"/>
</dbReference>
<dbReference type="PROSITE" id="PS50888">
    <property type="entry name" value="BHLH"/>
    <property type="match status" value="1"/>
</dbReference>
<evidence type="ECO:0000256" key="4">
    <source>
        <dbReference type="ARBA" id="ARBA00023242"/>
    </source>
</evidence>
<comment type="caution">
    <text evidence="8">The sequence shown here is derived from an EMBL/GenBank/DDBJ whole genome shotgun (WGS) entry which is preliminary data.</text>
</comment>
<evidence type="ECO:0000256" key="5">
    <source>
        <dbReference type="RuleBase" id="RU369104"/>
    </source>
</evidence>
<dbReference type="Proteomes" id="UP001367508">
    <property type="component" value="Unassembled WGS sequence"/>
</dbReference>
<dbReference type="GO" id="GO:0046983">
    <property type="term" value="F:protein dimerization activity"/>
    <property type="evidence" value="ECO:0007669"/>
    <property type="project" value="InterPro"/>
</dbReference>
<dbReference type="PANTHER" id="PTHR11514">
    <property type="entry name" value="MYC"/>
    <property type="match status" value="1"/>
</dbReference>
<feature type="compositionally biased region" description="Low complexity" evidence="6">
    <location>
        <begin position="335"/>
        <end position="347"/>
    </location>
</feature>
<proteinExistence type="predicted"/>
<dbReference type="GO" id="GO:0003700">
    <property type="term" value="F:DNA-binding transcription factor activity"/>
    <property type="evidence" value="ECO:0007669"/>
    <property type="project" value="InterPro"/>
</dbReference>
<protein>
    <recommendedName>
        <fullName evidence="5">Transcription factor</fullName>
        <shortName evidence="5">bHLH transcription factor</shortName>
    </recommendedName>
    <alternativeName>
        <fullName evidence="5">Basic helix-loop-helix protein</fullName>
    </alternativeName>
</protein>
<dbReference type="GO" id="GO:0005634">
    <property type="term" value="C:nucleus"/>
    <property type="evidence" value="ECO:0007669"/>
    <property type="project" value="UniProtKB-SubCell"/>
</dbReference>
<keyword evidence="2 5" id="KW-0805">Transcription regulation</keyword>
<evidence type="ECO:0000256" key="3">
    <source>
        <dbReference type="ARBA" id="ARBA00023163"/>
    </source>
</evidence>
<keyword evidence="3 5" id="KW-0804">Transcription</keyword>
<dbReference type="Pfam" id="PF14215">
    <property type="entry name" value="bHLH-MYC_N"/>
    <property type="match status" value="1"/>
</dbReference>
<sequence>MKGQSREFIGSASSSNALQQRLQFILHNRPEWWVYSIFWQASKHGNSNSGLTLEWGDGYFQGGKAEEENEISLLEESTRDVNDIQWFYTVSQTRSFGAGDGVVGCAYSSAVDVWLSGVNEFKLNECDNRVREAHSHGIHTLVCISTPNGVLELGSCHVFALDYSLLQMAKSVLDMNNMDENENQTLLYNPWGLEVHPKTEKQRRRELNDEAPAAAKAQVIEGSSTDSSGPSDADTPFPFVEGSNNNAPRQGRKARDQLPLNHVEAERQRREKLNQRFYALRSAVPNVSKMDKASLLSDAVSYINELKDKINRLEASLESNANRSKQDSSAEHVQSMHTSSSSPASTMRVEVKILGSEAMIRVQSVNVNHPTARLMDALRDLHFQILHATVSNIKEIMLQDVVVRVPHDLMTEETLKNAILQRL</sequence>
<organism evidence="8 9">
    <name type="scientific">Canavalia gladiata</name>
    <name type="common">Sword bean</name>
    <name type="synonym">Dolichos gladiatus</name>
    <dbReference type="NCBI Taxonomy" id="3824"/>
    <lineage>
        <taxon>Eukaryota</taxon>
        <taxon>Viridiplantae</taxon>
        <taxon>Streptophyta</taxon>
        <taxon>Embryophyta</taxon>
        <taxon>Tracheophyta</taxon>
        <taxon>Spermatophyta</taxon>
        <taxon>Magnoliopsida</taxon>
        <taxon>eudicotyledons</taxon>
        <taxon>Gunneridae</taxon>
        <taxon>Pentapetalae</taxon>
        <taxon>rosids</taxon>
        <taxon>fabids</taxon>
        <taxon>Fabales</taxon>
        <taxon>Fabaceae</taxon>
        <taxon>Papilionoideae</taxon>
        <taxon>50 kb inversion clade</taxon>
        <taxon>NPAAA clade</taxon>
        <taxon>indigoferoid/millettioid clade</taxon>
        <taxon>Phaseoleae</taxon>
        <taxon>Canavalia</taxon>
    </lineage>
</organism>
<feature type="compositionally biased region" description="Polar residues" evidence="6">
    <location>
        <begin position="221"/>
        <end position="230"/>
    </location>
</feature>
<accession>A0AAN9PRD2</accession>
<name>A0AAN9PRD2_CANGL</name>
<dbReference type="Pfam" id="PF00010">
    <property type="entry name" value="HLH"/>
    <property type="match status" value="1"/>
</dbReference>
<evidence type="ECO:0000259" key="7">
    <source>
        <dbReference type="PROSITE" id="PS50888"/>
    </source>
</evidence>
<dbReference type="Pfam" id="PF22754">
    <property type="entry name" value="bHLH-TF_ACT-like_plant"/>
    <property type="match status" value="1"/>
</dbReference>
<dbReference type="InterPro" id="IPR054502">
    <property type="entry name" value="bHLH-TF_ACT-like_plant"/>
</dbReference>
<feature type="region of interest" description="Disordered" evidence="6">
    <location>
        <begin position="198"/>
        <end position="257"/>
    </location>
</feature>
<evidence type="ECO:0000256" key="1">
    <source>
        <dbReference type="ARBA" id="ARBA00004123"/>
    </source>
</evidence>
<dbReference type="InterPro" id="IPR011598">
    <property type="entry name" value="bHLH_dom"/>
</dbReference>
<comment type="subcellular location">
    <subcellularLocation>
        <location evidence="1 5">Nucleus</location>
    </subcellularLocation>
</comment>
<dbReference type="SUPFAM" id="SSF47459">
    <property type="entry name" value="HLH, helix-loop-helix DNA-binding domain"/>
    <property type="match status" value="1"/>
</dbReference>
<feature type="compositionally biased region" description="Basic and acidic residues" evidence="6">
    <location>
        <begin position="198"/>
        <end position="208"/>
    </location>
</feature>
<dbReference type="SMART" id="SM00353">
    <property type="entry name" value="HLH"/>
    <property type="match status" value="1"/>
</dbReference>
<dbReference type="Gene3D" id="4.10.280.10">
    <property type="entry name" value="Helix-loop-helix DNA-binding domain"/>
    <property type="match status" value="1"/>
</dbReference>
<evidence type="ECO:0000256" key="2">
    <source>
        <dbReference type="ARBA" id="ARBA00023015"/>
    </source>
</evidence>
<dbReference type="EMBL" id="JAYMYQ010000011">
    <property type="protein sequence ID" value="KAK7306843.1"/>
    <property type="molecule type" value="Genomic_DNA"/>
</dbReference>
<gene>
    <name evidence="8" type="ORF">VNO77_44803</name>
</gene>